<protein>
    <recommendedName>
        <fullName evidence="1">Reverse transcriptase Ty1/copia-type domain-containing protein</fullName>
    </recommendedName>
</protein>
<sequence>MAKTLSAALAHKCLFVGFLFKEEPKKVSKELKHLGWVDAMQDELNQFTRNKVWTLVPTPKKRDDNVIVIKNNARLVAQGYNQQEGIDYDETFAPAARLKVIRIFLSFSTYMNFTVYQMDVKSAFLNDKALYGLKQALRAWYEALSTFLTKHKFVRGMIDNTIFVYKSQTNVILVQIYVDDIIFGSTSTKLCKQFAKLMTQRYEMSMMGILTYFLRFWIKQSERVISINQEKYVNDLLKKYDINGSSIKTPMVNPNNLRPNLNDKSINKTQFSGMIRSLIFMTASRPDIQFLTYLCPKCFGFDLKRYFNSDYVGCNIDKKSTSGACQLLGGKLVCWSAKKQQFVAMSLAEAEYEAAAGCCANILWMKSQLSDYDIIYEKGFAAVLAVLVTETSQSRQHSRSESDFHLYGEYISITQTFSQNHKDNALNGALLSFSDRRLEQTATFSISPNSDEKVKRNACNLCEK</sequence>
<dbReference type="InterPro" id="IPR043502">
    <property type="entry name" value="DNA/RNA_pol_sf"/>
</dbReference>
<dbReference type="InterPro" id="IPR013103">
    <property type="entry name" value="RVT_2"/>
</dbReference>
<feature type="domain" description="Reverse transcriptase Ty1/copia-type" evidence="1">
    <location>
        <begin position="127"/>
        <end position="252"/>
    </location>
</feature>
<evidence type="ECO:0000259" key="1">
    <source>
        <dbReference type="Pfam" id="PF07727"/>
    </source>
</evidence>
<comment type="caution">
    <text evidence="2">The sequence shown here is derived from an EMBL/GenBank/DDBJ whole genome shotgun (WGS) entry which is preliminary data.</text>
</comment>
<dbReference type="PANTHER" id="PTHR11439">
    <property type="entry name" value="GAG-POL-RELATED RETROTRANSPOSON"/>
    <property type="match status" value="1"/>
</dbReference>
<dbReference type="SUPFAM" id="SSF56672">
    <property type="entry name" value="DNA/RNA polymerases"/>
    <property type="match status" value="1"/>
</dbReference>
<name>A0A6L2JMZ0_TANCI</name>
<evidence type="ECO:0000313" key="2">
    <source>
        <dbReference type="EMBL" id="GEU38428.1"/>
    </source>
</evidence>
<gene>
    <name evidence="2" type="ORF">Tci_010406</name>
</gene>
<organism evidence="2">
    <name type="scientific">Tanacetum cinerariifolium</name>
    <name type="common">Dalmatian daisy</name>
    <name type="synonym">Chrysanthemum cinerariifolium</name>
    <dbReference type="NCBI Taxonomy" id="118510"/>
    <lineage>
        <taxon>Eukaryota</taxon>
        <taxon>Viridiplantae</taxon>
        <taxon>Streptophyta</taxon>
        <taxon>Embryophyta</taxon>
        <taxon>Tracheophyta</taxon>
        <taxon>Spermatophyta</taxon>
        <taxon>Magnoliopsida</taxon>
        <taxon>eudicotyledons</taxon>
        <taxon>Gunneridae</taxon>
        <taxon>Pentapetalae</taxon>
        <taxon>asterids</taxon>
        <taxon>campanulids</taxon>
        <taxon>Asterales</taxon>
        <taxon>Asteraceae</taxon>
        <taxon>Asteroideae</taxon>
        <taxon>Anthemideae</taxon>
        <taxon>Anthemidinae</taxon>
        <taxon>Tanacetum</taxon>
    </lineage>
</organism>
<dbReference type="EMBL" id="BKCJ010001050">
    <property type="protein sequence ID" value="GEU38428.1"/>
    <property type="molecule type" value="Genomic_DNA"/>
</dbReference>
<reference evidence="2" key="1">
    <citation type="journal article" date="2019" name="Sci. Rep.">
        <title>Draft genome of Tanacetum cinerariifolium, the natural source of mosquito coil.</title>
        <authorList>
            <person name="Yamashiro T."/>
            <person name="Shiraishi A."/>
            <person name="Satake H."/>
            <person name="Nakayama K."/>
        </authorList>
    </citation>
    <scope>NUCLEOTIDE SEQUENCE</scope>
</reference>
<proteinExistence type="predicted"/>
<dbReference type="Pfam" id="PF07727">
    <property type="entry name" value="RVT_2"/>
    <property type="match status" value="1"/>
</dbReference>
<accession>A0A6L2JMZ0</accession>
<dbReference type="PANTHER" id="PTHR11439:SF509">
    <property type="entry name" value="RNA-DIRECTED DNA POLYMERASE"/>
    <property type="match status" value="1"/>
</dbReference>
<dbReference type="AlphaFoldDB" id="A0A6L2JMZ0"/>